<dbReference type="InterPro" id="IPR023346">
    <property type="entry name" value="Lysozyme-like_dom_sf"/>
</dbReference>
<evidence type="ECO:0000256" key="1">
    <source>
        <dbReference type="ARBA" id="ARBA00009373"/>
    </source>
</evidence>
<comment type="similarity">
    <text evidence="1">Belongs to the glycosyl hydrolase 19 family. Chitinase class I subfamily.</text>
</comment>
<evidence type="ECO:0000259" key="5">
    <source>
        <dbReference type="Pfam" id="PF00182"/>
    </source>
</evidence>
<dbReference type="Gene3D" id="1.10.530.10">
    <property type="match status" value="1"/>
</dbReference>
<evidence type="ECO:0000313" key="6">
    <source>
        <dbReference type="EMBL" id="KAH8498029.1"/>
    </source>
</evidence>
<dbReference type="SUPFAM" id="SSF53955">
    <property type="entry name" value="Lysozyme-like"/>
    <property type="match status" value="1"/>
</dbReference>
<proteinExistence type="inferred from homology"/>
<dbReference type="AlphaFoldDB" id="A0A8T2XYT9"/>
<protein>
    <recommendedName>
        <fullName evidence="5">Glycoside hydrolase family 19 catalytic domain-containing protein</fullName>
    </recommendedName>
</protein>
<keyword evidence="3" id="KW-0611">Plant defense</keyword>
<keyword evidence="2" id="KW-0147">Chitin-binding</keyword>
<dbReference type="EMBL" id="JACEGQ020000009">
    <property type="protein sequence ID" value="KAH8498029.1"/>
    <property type="molecule type" value="Genomic_DNA"/>
</dbReference>
<sequence length="245" mass="26422">MVAAAKASAVVSAEETLAVSSQVRSLMRCLNIEMMVDALARDSTLTVLSSQLPMPSLALALLVMLTLVKGRSLLSWAKPLMKLLEGGKLHLMVHTLGDIALSRNKIPDLFVLQVPRIHVLVASNIMAVVQSNFHAESPKPSCHSVITGNWSPSGADSAVGRVPGYGVLTNITNGGLECGMGWKQQVEDCIGFYKRLLSLCPIDDDEDDLEMACESLTLQIFSSNSKMIGCGLEGRLLDRAWNPVF</sequence>
<dbReference type="GO" id="GO:0050832">
    <property type="term" value="P:defense response to fungus"/>
    <property type="evidence" value="ECO:0007669"/>
    <property type="project" value="TreeGrafter"/>
</dbReference>
<dbReference type="Proteomes" id="UP000807159">
    <property type="component" value="Chromosome 9"/>
</dbReference>
<keyword evidence="4" id="KW-1015">Disulfide bond</keyword>
<evidence type="ECO:0000256" key="2">
    <source>
        <dbReference type="ARBA" id="ARBA00022669"/>
    </source>
</evidence>
<dbReference type="GO" id="GO:0004568">
    <property type="term" value="F:chitinase activity"/>
    <property type="evidence" value="ECO:0007669"/>
    <property type="project" value="InterPro"/>
</dbReference>
<dbReference type="GO" id="GO:0016998">
    <property type="term" value="P:cell wall macromolecule catabolic process"/>
    <property type="evidence" value="ECO:0007669"/>
    <property type="project" value="InterPro"/>
</dbReference>
<evidence type="ECO:0000313" key="7">
    <source>
        <dbReference type="Proteomes" id="UP000807159"/>
    </source>
</evidence>
<evidence type="ECO:0000256" key="4">
    <source>
        <dbReference type="ARBA" id="ARBA00023157"/>
    </source>
</evidence>
<keyword evidence="7" id="KW-1185">Reference proteome</keyword>
<dbReference type="GO" id="GO:0008061">
    <property type="term" value="F:chitin binding"/>
    <property type="evidence" value="ECO:0007669"/>
    <property type="project" value="UniProtKB-KW"/>
</dbReference>
<dbReference type="PANTHER" id="PTHR22595">
    <property type="entry name" value="CHITINASE-RELATED"/>
    <property type="match status" value="1"/>
</dbReference>
<feature type="domain" description="Glycoside hydrolase family 19 catalytic" evidence="5">
    <location>
        <begin position="134"/>
        <end position="206"/>
    </location>
</feature>
<dbReference type="InterPro" id="IPR000726">
    <property type="entry name" value="Glyco_hydro_19_cat"/>
</dbReference>
<comment type="caution">
    <text evidence="6">The sequence shown here is derived from an EMBL/GenBank/DDBJ whole genome shotgun (WGS) entry which is preliminary data.</text>
</comment>
<dbReference type="Pfam" id="PF00182">
    <property type="entry name" value="Glyco_hydro_19"/>
    <property type="match status" value="1"/>
</dbReference>
<dbReference type="GO" id="GO:0006032">
    <property type="term" value="P:chitin catabolic process"/>
    <property type="evidence" value="ECO:0007669"/>
    <property type="project" value="InterPro"/>
</dbReference>
<organism evidence="6 7">
    <name type="scientific">Populus deltoides</name>
    <name type="common">Eastern poplar</name>
    <name type="synonym">Eastern cottonwood</name>
    <dbReference type="NCBI Taxonomy" id="3696"/>
    <lineage>
        <taxon>Eukaryota</taxon>
        <taxon>Viridiplantae</taxon>
        <taxon>Streptophyta</taxon>
        <taxon>Embryophyta</taxon>
        <taxon>Tracheophyta</taxon>
        <taxon>Spermatophyta</taxon>
        <taxon>Magnoliopsida</taxon>
        <taxon>eudicotyledons</taxon>
        <taxon>Gunneridae</taxon>
        <taxon>Pentapetalae</taxon>
        <taxon>rosids</taxon>
        <taxon>fabids</taxon>
        <taxon>Malpighiales</taxon>
        <taxon>Salicaceae</taxon>
        <taxon>Saliceae</taxon>
        <taxon>Populus</taxon>
    </lineage>
</organism>
<evidence type="ECO:0000256" key="3">
    <source>
        <dbReference type="ARBA" id="ARBA00022821"/>
    </source>
</evidence>
<dbReference type="PANTHER" id="PTHR22595:SF79">
    <property type="entry name" value="CHITINASE 12"/>
    <property type="match status" value="1"/>
</dbReference>
<accession>A0A8T2XYT9</accession>
<reference evidence="6" key="1">
    <citation type="journal article" date="2021" name="J. Hered.">
        <title>Genome Assembly of Salicaceae Populus deltoides (Eastern Cottonwood) I-69 Based on Nanopore Sequencing and Hi-C Technologies.</title>
        <authorList>
            <person name="Bai S."/>
            <person name="Wu H."/>
            <person name="Zhang J."/>
            <person name="Pan Z."/>
            <person name="Zhao W."/>
            <person name="Li Z."/>
            <person name="Tong C."/>
        </authorList>
    </citation>
    <scope>NUCLEOTIDE SEQUENCE</scope>
    <source>
        <tissue evidence="6">Leaf</tissue>
    </source>
</reference>
<gene>
    <name evidence="6" type="ORF">H0E87_017087</name>
</gene>
<name>A0A8T2XYT9_POPDE</name>